<keyword evidence="1" id="KW-0175">Coiled coil</keyword>
<comment type="caution">
    <text evidence="3">The sequence shown here is derived from an EMBL/GenBank/DDBJ whole genome shotgun (WGS) entry which is preliminary data.</text>
</comment>
<feature type="region of interest" description="Disordered" evidence="2">
    <location>
        <begin position="133"/>
        <end position="290"/>
    </location>
</feature>
<name>A0ABQ9F5L2_TEGGR</name>
<reference evidence="3 4" key="1">
    <citation type="submission" date="2022-12" db="EMBL/GenBank/DDBJ databases">
        <title>Chromosome-level genome of Tegillarca granosa.</title>
        <authorList>
            <person name="Kim J."/>
        </authorList>
    </citation>
    <scope>NUCLEOTIDE SEQUENCE [LARGE SCALE GENOMIC DNA]</scope>
    <source>
        <strain evidence="3">Teg-2019</strain>
        <tissue evidence="3">Adductor muscle</tissue>
    </source>
</reference>
<sequence length="378" mass="42669">MLVHSDYADHLNESQSKLSTFRSKMEEMQYQSREREQLLKELSAKIKYQEEALKNSKKSDSNGEVYDHIAALCYLLQLQEEQADIIVKDQSSVQKETLNSTENKLYDARKEVVELNSLSSIQGSFHEAFHSPEEAMNSSISPVRDSPVRDSPVRGSPDSRLLNGSFHKLDEVESTKSKSNKYSKSADQSVSSPSQSTPKKSQRPTARFNVEPEEFSSPTRFDVSSNGSPRSRSRFGQRQPGDGQTEKDKRSPKSQINSMRGSKDVSVNNSESMEDLQPNQQKDKDVPLSVTETLNRVRSGVYVARPEWEDVYTSMAQPKKNNVETPSPVLESALSKTSSHGKGRIKKEQLENKLDNVEKELGSLRMSLKRWNILKTSS</sequence>
<evidence type="ECO:0000256" key="1">
    <source>
        <dbReference type="SAM" id="Coils"/>
    </source>
</evidence>
<feature type="region of interest" description="Disordered" evidence="2">
    <location>
        <begin position="319"/>
        <end position="348"/>
    </location>
</feature>
<dbReference type="Proteomes" id="UP001217089">
    <property type="component" value="Unassembled WGS sequence"/>
</dbReference>
<protein>
    <submittedName>
        <fullName evidence="3">Uncharacterized protein</fullName>
    </submittedName>
</protein>
<accession>A0ABQ9F5L2</accession>
<dbReference type="PANTHER" id="PTHR14926:SF1">
    <property type="entry name" value="M-PHASE PHOSPHOPROTEIN 9"/>
    <property type="match status" value="1"/>
</dbReference>
<organism evidence="3 4">
    <name type="scientific">Tegillarca granosa</name>
    <name type="common">Malaysian cockle</name>
    <name type="synonym">Anadara granosa</name>
    <dbReference type="NCBI Taxonomy" id="220873"/>
    <lineage>
        <taxon>Eukaryota</taxon>
        <taxon>Metazoa</taxon>
        <taxon>Spiralia</taxon>
        <taxon>Lophotrochozoa</taxon>
        <taxon>Mollusca</taxon>
        <taxon>Bivalvia</taxon>
        <taxon>Autobranchia</taxon>
        <taxon>Pteriomorphia</taxon>
        <taxon>Arcoida</taxon>
        <taxon>Arcoidea</taxon>
        <taxon>Arcidae</taxon>
        <taxon>Tegillarca</taxon>
    </lineage>
</organism>
<dbReference type="InterPro" id="IPR026636">
    <property type="entry name" value="MPHOSPH9"/>
</dbReference>
<feature type="compositionally biased region" description="Polar residues" evidence="2">
    <location>
        <begin position="216"/>
        <end position="236"/>
    </location>
</feature>
<feature type="compositionally biased region" description="Basic and acidic residues" evidence="2">
    <location>
        <begin position="167"/>
        <end position="176"/>
    </location>
</feature>
<feature type="compositionally biased region" description="Polar residues" evidence="2">
    <location>
        <begin position="253"/>
        <end position="271"/>
    </location>
</feature>
<evidence type="ECO:0000313" key="4">
    <source>
        <dbReference type="Proteomes" id="UP001217089"/>
    </source>
</evidence>
<proteinExistence type="predicted"/>
<evidence type="ECO:0000313" key="3">
    <source>
        <dbReference type="EMBL" id="KAJ8312663.1"/>
    </source>
</evidence>
<dbReference type="PANTHER" id="PTHR14926">
    <property type="entry name" value="M-PHASE PHOSPHOPROTEIN 9"/>
    <property type="match status" value="1"/>
</dbReference>
<evidence type="ECO:0000256" key="2">
    <source>
        <dbReference type="SAM" id="MobiDB-lite"/>
    </source>
</evidence>
<keyword evidence="4" id="KW-1185">Reference proteome</keyword>
<feature type="coiled-coil region" evidence="1">
    <location>
        <begin position="25"/>
        <end position="59"/>
    </location>
</feature>
<feature type="compositionally biased region" description="Low complexity" evidence="2">
    <location>
        <begin position="180"/>
        <end position="199"/>
    </location>
</feature>
<gene>
    <name evidence="3" type="ORF">KUTeg_010036</name>
</gene>
<dbReference type="EMBL" id="JARBDR010000440">
    <property type="protein sequence ID" value="KAJ8312663.1"/>
    <property type="molecule type" value="Genomic_DNA"/>
</dbReference>